<evidence type="ECO:0000256" key="4">
    <source>
        <dbReference type="ARBA" id="ARBA00022695"/>
    </source>
</evidence>
<evidence type="ECO:0000313" key="15">
    <source>
        <dbReference type="Proteomes" id="UP001171111"/>
    </source>
</evidence>
<comment type="pathway">
    <text evidence="11">Nucleotide-sugar biosynthesis; ADP-L-glycero-beta-D-manno-heptose biosynthesis; ADP-L-glycero-beta-D-manno-heptose from D-glycero-beta-D-manno-heptose 7-phosphate: step 1/4.</text>
</comment>
<dbReference type="SUPFAM" id="SSF52374">
    <property type="entry name" value="Nucleotidylyl transferase"/>
    <property type="match status" value="1"/>
</dbReference>
<dbReference type="Proteomes" id="UP001171111">
    <property type="component" value="Unassembled WGS sequence"/>
</dbReference>
<feature type="domain" description="Carbohydrate kinase PfkB" evidence="12">
    <location>
        <begin position="1"/>
        <end position="297"/>
    </location>
</feature>
<dbReference type="NCBIfam" id="TIGR02198">
    <property type="entry name" value="rfaE_dom_I"/>
    <property type="match status" value="1"/>
</dbReference>
<evidence type="ECO:0000256" key="5">
    <source>
        <dbReference type="ARBA" id="ARBA00022741"/>
    </source>
</evidence>
<evidence type="ECO:0000256" key="10">
    <source>
        <dbReference type="ARBA" id="ARBA00047428"/>
    </source>
</evidence>
<dbReference type="InterPro" id="IPR029056">
    <property type="entry name" value="Ribokinase-like"/>
</dbReference>
<keyword evidence="3 11" id="KW-0808">Transferase</keyword>
<dbReference type="InterPro" id="IPR004821">
    <property type="entry name" value="Cyt_trans-like"/>
</dbReference>
<dbReference type="EC" id="2.7.1.167" evidence="11"/>
<dbReference type="InterPro" id="IPR014729">
    <property type="entry name" value="Rossmann-like_a/b/a_fold"/>
</dbReference>
<feature type="region of interest" description="Cytidylyltransferase" evidence="11">
    <location>
        <begin position="335"/>
        <end position="462"/>
    </location>
</feature>
<keyword evidence="9 11" id="KW-0119">Carbohydrate metabolism</keyword>
<feature type="active site" evidence="11">
    <location>
        <position position="258"/>
    </location>
</feature>
<reference evidence="14 15" key="1">
    <citation type="submission" date="2023-06" db="EMBL/GenBank/DDBJ databases">
        <title>Campylobacter magnum sp. nov., isolated from cecal contents of domestic pigs (Sus scrofa domesticus).</title>
        <authorList>
            <person name="Papic B."/>
            <person name="Gruntar I."/>
        </authorList>
    </citation>
    <scope>NUCLEOTIDE SEQUENCE [LARGE SCALE GENOMIC DNA]</scope>
    <source>
        <strain evidence="15">34484-21</strain>
    </source>
</reference>
<keyword evidence="15" id="KW-1185">Reference proteome</keyword>
<dbReference type="Pfam" id="PF01467">
    <property type="entry name" value="CTP_transf_like"/>
    <property type="match status" value="1"/>
</dbReference>
<dbReference type="NCBIfam" id="TIGR02199">
    <property type="entry name" value="rfaE_dom_II"/>
    <property type="match status" value="1"/>
</dbReference>
<evidence type="ECO:0000259" key="12">
    <source>
        <dbReference type="Pfam" id="PF00294"/>
    </source>
</evidence>
<evidence type="ECO:0000256" key="3">
    <source>
        <dbReference type="ARBA" id="ARBA00022679"/>
    </source>
</evidence>
<dbReference type="EMBL" id="JAULJQ010000008">
    <property type="protein sequence ID" value="MDO2409856.1"/>
    <property type="molecule type" value="Genomic_DNA"/>
</dbReference>
<comment type="function">
    <text evidence="2 11">Catalyzes the ADP transfer from ATP to D-glycero-beta-D-manno-heptose 1-phosphate, yielding ADP-D-glycero-beta-D-manno-heptose.</text>
</comment>
<keyword evidence="6 11" id="KW-0418">Kinase</keyword>
<comment type="caution">
    <text evidence="14">The sequence shown here is derived from an EMBL/GenBank/DDBJ whole genome shotgun (WGS) entry which is preliminary data.</text>
</comment>
<dbReference type="InterPro" id="IPR011913">
    <property type="entry name" value="RfaE_dom_I"/>
</dbReference>
<comment type="catalytic activity">
    <reaction evidence="10 11">
        <text>D-glycero-beta-D-manno-heptose 1-phosphate + ATP + H(+) = ADP-D-glycero-beta-D-manno-heptose + diphosphate</text>
        <dbReference type="Rhea" id="RHEA:27465"/>
        <dbReference type="ChEBI" id="CHEBI:15378"/>
        <dbReference type="ChEBI" id="CHEBI:30616"/>
        <dbReference type="ChEBI" id="CHEBI:33019"/>
        <dbReference type="ChEBI" id="CHEBI:59967"/>
        <dbReference type="ChEBI" id="CHEBI:61593"/>
        <dbReference type="EC" id="2.7.7.70"/>
    </reaction>
</comment>
<keyword evidence="7 11" id="KW-0067">ATP-binding</keyword>
<dbReference type="InterPro" id="IPR023030">
    <property type="entry name" value="Bifunc_HldE"/>
</dbReference>
<dbReference type="PANTHER" id="PTHR46969:SF1">
    <property type="entry name" value="BIFUNCTIONAL PROTEIN HLDE"/>
    <property type="match status" value="1"/>
</dbReference>
<feature type="binding site" evidence="11">
    <location>
        <begin position="189"/>
        <end position="192"/>
    </location>
    <ligand>
        <name>ATP</name>
        <dbReference type="ChEBI" id="CHEBI:30616"/>
    </ligand>
</feature>
<feature type="region of interest" description="Ribokinase" evidence="11">
    <location>
        <begin position="1"/>
        <end position="310"/>
    </location>
</feature>
<comment type="subunit">
    <text evidence="11">Homodimer.</text>
</comment>
<dbReference type="HAMAP" id="MF_01603">
    <property type="entry name" value="HldE"/>
    <property type="match status" value="1"/>
</dbReference>
<keyword evidence="5 11" id="KW-0547">Nucleotide-binding</keyword>
<evidence type="ECO:0000313" key="14">
    <source>
        <dbReference type="EMBL" id="MDO2409856.1"/>
    </source>
</evidence>
<evidence type="ECO:0000256" key="1">
    <source>
        <dbReference type="ARBA" id="ARBA00002319"/>
    </source>
</evidence>
<accession>A0ABT8TC63</accession>
<feature type="domain" description="Cytidyltransferase-like" evidence="13">
    <location>
        <begin position="335"/>
        <end position="429"/>
    </location>
</feature>
<dbReference type="RefSeq" id="WP_302244629.1">
    <property type="nucleotide sequence ID" value="NZ_JAULJQ010000008.1"/>
</dbReference>
<dbReference type="GO" id="GO:0016301">
    <property type="term" value="F:kinase activity"/>
    <property type="evidence" value="ECO:0007669"/>
    <property type="project" value="UniProtKB-KW"/>
</dbReference>
<dbReference type="EC" id="2.7.7.70" evidence="11"/>
<comment type="catalytic activity">
    <reaction evidence="11">
        <text>D-glycero-beta-D-manno-heptose 7-phosphate + ATP = D-glycero-beta-D-manno-heptose 1,7-bisphosphate + ADP + H(+)</text>
        <dbReference type="Rhea" id="RHEA:27473"/>
        <dbReference type="ChEBI" id="CHEBI:15378"/>
        <dbReference type="ChEBI" id="CHEBI:30616"/>
        <dbReference type="ChEBI" id="CHEBI:60204"/>
        <dbReference type="ChEBI" id="CHEBI:60208"/>
        <dbReference type="ChEBI" id="CHEBI:456216"/>
        <dbReference type="EC" id="2.7.1.167"/>
    </reaction>
</comment>
<dbReference type="InterPro" id="IPR011611">
    <property type="entry name" value="PfkB_dom"/>
</dbReference>
<protein>
    <recommendedName>
        <fullName evidence="11">Bifunctional protein HldE</fullName>
    </recommendedName>
    <domain>
        <recommendedName>
            <fullName evidence="11">D-beta-D-heptose 7-phosphate kinase</fullName>
            <ecNumber evidence="11">2.7.1.167</ecNumber>
        </recommendedName>
        <alternativeName>
            <fullName evidence="11">D-beta-D-heptose 7-phosphotransferase</fullName>
        </alternativeName>
        <alternativeName>
            <fullName evidence="11">D-glycero-beta-D-manno-heptose-7-phosphate kinase</fullName>
        </alternativeName>
    </domain>
    <domain>
        <recommendedName>
            <fullName evidence="11">D-beta-D-heptose 1-phosphate adenylyltransferase</fullName>
            <ecNumber evidence="11">2.7.7.70</ecNumber>
        </recommendedName>
        <alternativeName>
            <fullName evidence="11">D-glycero-beta-D-manno-heptose 1-phosphate adenylyltransferase</fullName>
        </alternativeName>
    </domain>
</protein>
<comment type="function">
    <text evidence="1 11">Catalyzes the phosphorylation of D-glycero-D-manno-heptose 7-phosphate at the C-1 position to selectively form D-glycero-beta-D-manno-heptose-1,7-bisphosphate.</text>
</comment>
<dbReference type="Gene3D" id="3.40.50.620">
    <property type="entry name" value="HUPs"/>
    <property type="match status" value="1"/>
</dbReference>
<keyword evidence="4 11" id="KW-0548">Nucleotidyltransferase</keyword>
<comment type="pathway">
    <text evidence="11">Nucleotide-sugar biosynthesis; ADP-L-glycero-beta-D-manno-heptose biosynthesis; ADP-L-glycero-beta-D-manno-heptose from D-glycero-beta-D-manno-heptose 7-phosphate: step 3/4.</text>
</comment>
<organism evidence="14 15">
    <name type="scientific">Campylobacter magnus</name>
    <dbReference type="NCBI Taxonomy" id="3026462"/>
    <lineage>
        <taxon>Bacteria</taxon>
        <taxon>Pseudomonadati</taxon>
        <taxon>Campylobacterota</taxon>
        <taxon>Epsilonproteobacteria</taxon>
        <taxon>Campylobacterales</taxon>
        <taxon>Campylobacteraceae</taxon>
        <taxon>Campylobacter</taxon>
    </lineage>
</organism>
<gene>
    <name evidence="14" type="primary">rfaE1</name>
    <name evidence="11" type="synonym">hldE</name>
    <name evidence="14" type="ORF">Q2362_07060</name>
</gene>
<evidence type="ECO:0000256" key="6">
    <source>
        <dbReference type="ARBA" id="ARBA00022777"/>
    </source>
</evidence>
<evidence type="ECO:0000259" key="13">
    <source>
        <dbReference type="Pfam" id="PF01467"/>
    </source>
</evidence>
<name>A0ABT8TC63_9BACT</name>
<dbReference type="CDD" id="cd01172">
    <property type="entry name" value="RfaE_like"/>
    <property type="match status" value="1"/>
</dbReference>
<evidence type="ECO:0000256" key="8">
    <source>
        <dbReference type="ARBA" id="ARBA00023268"/>
    </source>
</evidence>
<dbReference type="InterPro" id="IPR011914">
    <property type="entry name" value="RfaE_dom_II"/>
</dbReference>
<evidence type="ECO:0000256" key="7">
    <source>
        <dbReference type="ARBA" id="ARBA00022840"/>
    </source>
</evidence>
<evidence type="ECO:0000256" key="2">
    <source>
        <dbReference type="ARBA" id="ARBA00003753"/>
    </source>
</evidence>
<evidence type="ECO:0000256" key="9">
    <source>
        <dbReference type="ARBA" id="ARBA00023277"/>
    </source>
</evidence>
<dbReference type="Pfam" id="PF00294">
    <property type="entry name" value="PfkB"/>
    <property type="match status" value="1"/>
</dbReference>
<comment type="similarity">
    <text evidence="11">In the C-terminal section; belongs to the cytidylyltransferase family.</text>
</comment>
<keyword evidence="8 11" id="KW-0511">Multifunctional enzyme</keyword>
<comment type="similarity">
    <text evidence="11">In the N-terminal section; belongs to the carbohydrate kinase PfkB family.</text>
</comment>
<dbReference type="SUPFAM" id="SSF53613">
    <property type="entry name" value="Ribokinase-like"/>
    <property type="match status" value="1"/>
</dbReference>
<proteinExistence type="inferred from homology"/>
<sequence>MPKVLVIGDLMIDHYIWGSCERISPEAPVQVVLKQSETKRLGGCGNVVSNLIALGADVGVISVLGDDSAGREIIAMLASCKAKAELVLQERGRKSSQKSRIMVSHQQVLRVDNESVDEISLDDEIIARLEGILKRYDIVLLSDYGKGVLTNKLTNACIKISKALNKAVLVDPKGTDYSKYKGATLLTPNRKEASGALGYALASDADISKGVRELKERFELDFGLVTLSEQGIALWDGQNELRDPALAKEVYDVTGAGDSVLATLGYCLARGDDIKTALKYANLAAAVVVGKVGSADASWDEIHALAGFHEGKIKSKEQLLTAIKELRKKGKKIVFTNGCFDVLHSGHTSYLKKARALGDVLIVGLNSDESVRRLKGKSRPINDENERASMLEALEAVDFVVIFGEDTPELLIKDIAPDVLAKGADYANKEVAGAKYATKLALIDFKEGKSTSALVEKIKKNC</sequence>
<dbReference type="NCBIfam" id="TIGR00125">
    <property type="entry name" value="cyt_tran_rel"/>
    <property type="match status" value="1"/>
</dbReference>
<dbReference type="Gene3D" id="3.40.1190.20">
    <property type="match status" value="1"/>
</dbReference>
<evidence type="ECO:0000256" key="11">
    <source>
        <dbReference type="HAMAP-Rule" id="MF_01603"/>
    </source>
</evidence>
<dbReference type="PANTHER" id="PTHR46969">
    <property type="entry name" value="BIFUNCTIONAL PROTEIN HLDE"/>
    <property type="match status" value="1"/>
</dbReference>